<dbReference type="CDD" id="cd00085">
    <property type="entry name" value="HNHc"/>
    <property type="match status" value="1"/>
</dbReference>
<name>A0A7W7Q1Z8_9PSEU</name>
<evidence type="ECO:0000313" key="2">
    <source>
        <dbReference type="EMBL" id="MBB4905540.1"/>
    </source>
</evidence>
<proteinExistence type="predicted"/>
<dbReference type="RefSeq" id="WP_184809753.1">
    <property type="nucleotide sequence ID" value="NZ_JADBEA010000001.1"/>
</dbReference>
<gene>
    <name evidence="2" type="ORF">FHR82_001757</name>
</gene>
<evidence type="ECO:0000259" key="1">
    <source>
        <dbReference type="SMART" id="SM00507"/>
    </source>
</evidence>
<dbReference type="Pfam" id="PF02720">
    <property type="entry name" value="DUF222"/>
    <property type="match status" value="1"/>
</dbReference>
<evidence type="ECO:0000313" key="3">
    <source>
        <dbReference type="Proteomes" id="UP000520767"/>
    </source>
</evidence>
<reference evidence="2 3" key="1">
    <citation type="submission" date="2020-08" db="EMBL/GenBank/DDBJ databases">
        <title>Genomic Encyclopedia of Type Strains, Phase III (KMG-III): the genomes of soil and plant-associated and newly described type strains.</title>
        <authorList>
            <person name="Whitman W."/>
        </authorList>
    </citation>
    <scope>NUCLEOTIDE SEQUENCE [LARGE SCALE GENOMIC DNA]</scope>
    <source>
        <strain evidence="2 3">CECT 8960</strain>
    </source>
</reference>
<dbReference type="InterPro" id="IPR003870">
    <property type="entry name" value="DUF222"/>
</dbReference>
<dbReference type="Proteomes" id="UP000520767">
    <property type="component" value="Unassembled WGS sequence"/>
</dbReference>
<organism evidence="2 3">
    <name type="scientific">Actinophytocola algeriensis</name>
    <dbReference type="NCBI Taxonomy" id="1768010"/>
    <lineage>
        <taxon>Bacteria</taxon>
        <taxon>Bacillati</taxon>
        <taxon>Actinomycetota</taxon>
        <taxon>Actinomycetes</taxon>
        <taxon>Pseudonocardiales</taxon>
        <taxon>Pseudonocardiaceae</taxon>
    </lineage>
</organism>
<keyword evidence="3" id="KW-1185">Reference proteome</keyword>
<dbReference type="Gene3D" id="1.10.30.50">
    <property type="match status" value="1"/>
</dbReference>
<dbReference type="InterPro" id="IPR003615">
    <property type="entry name" value="HNH_nuc"/>
</dbReference>
<comment type="caution">
    <text evidence="2">The sequence shown here is derived from an EMBL/GenBank/DDBJ whole genome shotgun (WGS) entry which is preliminary data.</text>
</comment>
<accession>A0A7W7Q1Z8</accession>
<feature type="domain" description="HNH nuclease" evidence="1">
    <location>
        <begin position="290"/>
        <end position="342"/>
    </location>
</feature>
<sequence length="384" mass="42105">MSETVGAMLLYELRAIAVERARLDAREVRVLARLSELRNDPGTSTNYASDEVAAELTLTPLAAARRVGVAVEMAERLPDTVRALERGDLDLQKASAIVNRLRVLDDDKAALAEAAVLAFAPGRTVRQIRDKLSREILKVDPDGAEERRLRAAEHTCVRFEPCPDGMAELTVHDRAENLRPIYDLLTTTARRAKAAGNPAGTGELRAQALRDLVLGAGRERLVTELRVTIPASALAGASRQPGEIHGYGPVTIQTLHELAAGGNVFWRRIVTDPITGTVLDVGRRRRHTRPLGEHVRTRDRHCVFPGCSRPAEDCQLDHTTSHARGGPTAVRNLGVLCQRHNLMKENTEWRLEQPEPGRFVWTSPTGVSYHVGQEDPVLTTSAAA</sequence>
<protein>
    <recommendedName>
        <fullName evidence="1">HNH nuclease domain-containing protein</fullName>
    </recommendedName>
</protein>
<dbReference type="SMART" id="SM00507">
    <property type="entry name" value="HNHc"/>
    <property type="match status" value="1"/>
</dbReference>
<dbReference type="EMBL" id="JACHJQ010000002">
    <property type="protein sequence ID" value="MBB4905540.1"/>
    <property type="molecule type" value="Genomic_DNA"/>
</dbReference>
<dbReference type="AlphaFoldDB" id="A0A7W7Q1Z8"/>